<dbReference type="GeneID" id="104732532"/>
<dbReference type="InterPro" id="IPR039765">
    <property type="entry name" value="Yip5/YIPF1/YIPF2"/>
</dbReference>
<keyword evidence="1" id="KW-0812">Transmembrane</keyword>
<evidence type="ECO:0000256" key="1">
    <source>
        <dbReference type="SAM" id="Phobius"/>
    </source>
</evidence>
<reference evidence="3" key="2">
    <citation type="submission" date="2025-08" db="UniProtKB">
        <authorList>
            <consortium name="RefSeq"/>
        </authorList>
    </citation>
    <scope>IDENTIFICATION</scope>
    <source>
        <tissue evidence="3">Leaf</tissue>
    </source>
</reference>
<reference evidence="2" key="1">
    <citation type="journal article" date="2014" name="Nat. Commun.">
        <title>The emerging biofuel crop Camelina sativa retains a highly undifferentiated hexaploid genome structure.</title>
        <authorList>
            <person name="Kagale S."/>
            <person name="Koh C."/>
            <person name="Nixon J."/>
            <person name="Bollina V."/>
            <person name="Clarke W.E."/>
            <person name="Tuteja R."/>
            <person name="Spillane C."/>
            <person name="Robinson S.J."/>
            <person name="Links M.G."/>
            <person name="Clarke C."/>
            <person name="Higgins E.E."/>
            <person name="Huebert T."/>
            <person name="Sharpe A.G."/>
            <person name="Parkin I.A."/>
        </authorList>
    </citation>
    <scope>NUCLEOTIDE SEQUENCE [LARGE SCALE GENOMIC DNA]</scope>
    <source>
        <strain evidence="2">cv. DH55</strain>
    </source>
</reference>
<keyword evidence="1" id="KW-0472">Membrane</keyword>
<keyword evidence="2" id="KW-1185">Reference proteome</keyword>
<dbReference type="Proteomes" id="UP000694864">
    <property type="component" value="Chromosome 12"/>
</dbReference>
<keyword evidence="1" id="KW-1133">Transmembrane helix</keyword>
<proteinExistence type="predicted"/>
<dbReference type="PANTHER" id="PTHR12822:SF2">
    <property type="entry name" value="PROTEIN YIPF"/>
    <property type="match status" value="1"/>
</dbReference>
<evidence type="ECO:0000313" key="2">
    <source>
        <dbReference type="Proteomes" id="UP000694864"/>
    </source>
</evidence>
<sequence>MMCGGNYTTIDSQKVSGSVPNQIYKWKKQEWNYDINLVTWSAGVFYGYVTIVPLALYVVLKYFFVPSGLVQLFCLCLALYVVNFEVSCSSSNKIRYLVSFRDHLTFHKSLLRKRL</sequence>
<feature type="transmembrane region" description="Helical" evidence="1">
    <location>
        <begin position="35"/>
        <end position="56"/>
    </location>
</feature>
<gene>
    <name evidence="3" type="primary">LOC104732532</name>
</gene>
<protein>
    <submittedName>
        <fullName evidence="3">Uncharacterized protein LOC104732532</fullName>
    </submittedName>
</protein>
<dbReference type="PANTHER" id="PTHR12822">
    <property type="entry name" value="PROTEIN YIPF"/>
    <property type="match status" value="1"/>
</dbReference>
<name>A0ABM0V3X8_CAMSA</name>
<dbReference type="RefSeq" id="XP_010450387.1">
    <property type="nucleotide sequence ID" value="XM_010452085.2"/>
</dbReference>
<accession>A0ABM0V3X8</accession>
<evidence type="ECO:0000313" key="3">
    <source>
        <dbReference type="RefSeq" id="XP_010450387.1"/>
    </source>
</evidence>
<organism evidence="2 3">
    <name type="scientific">Camelina sativa</name>
    <name type="common">False flax</name>
    <name type="synonym">Myagrum sativum</name>
    <dbReference type="NCBI Taxonomy" id="90675"/>
    <lineage>
        <taxon>Eukaryota</taxon>
        <taxon>Viridiplantae</taxon>
        <taxon>Streptophyta</taxon>
        <taxon>Embryophyta</taxon>
        <taxon>Tracheophyta</taxon>
        <taxon>Spermatophyta</taxon>
        <taxon>Magnoliopsida</taxon>
        <taxon>eudicotyledons</taxon>
        <taxon>Gunneridae</taxon>
        <taxon>Pentapetalae</taxon>
        <taxon>rosids</taxon>
        <taxon>malvids</taxon>
        <taxon>Brassicales</taxon>
        <taxon>Brassicaceae</taxon>
        <taxon>Camelineae</taxon>
        <taxon>Camelina</taxon>
    </lineage>
</organism>
<feature type="transmembrane region" description="Helical" evidence="1">
    <location>
        <begin position="62"/>
        <end position="82"/>
    </location>
</feature>